<dbReference type="Gene3D" id="3.40.50.300">
    <property type="entry name" value="P-loop containing nucleotide triphosphate hydrolases"/>
    <property type="match status" value="1"/>
</dbReference>
<organism evidence="2">
    <name type="scientific">marine sediment metagenome</name>
    <dbReference type="NCBI Taxonomy" id="412755"/>
    <lineage>
        <taxon>unclassified sequences</taxon>
        <taxon>metagenomes</taxon>
        <taxon>ecological metagenomes</taxon>
    </lineage>
</organism>
<dbReference type="Pfam" id="PF13481">
    <property type="entry name" value="AAA_25"/>
    <property type="match status" value="1"/>
</dbReference>
<gene>
    <name evidence="2" type="ORF">LCGC14_2592980</name>
</gene>
<dbReference type="InterPro" id="IPR027417">
    <property type="entry name" value="P-loop_NTPase"/>
</dbReference>
<evidence type="ECO:0000256" key="1">
    <source>
        <dbReference type="SAM" id="MobiDB-lite"/>
    </source>
</evidence>
<name>A0A0F9AZ26_9ZZZZ</name>
<dbReference type="AlphaFoldDB" id="A0A0F9AZ26"/>
<accession>A0A0F9AZ26</accession>
<feature type="compositionally biased region" description="Basic residues" evidence="1">
    <location>
        <begin position="334"/>
        <end position="346"/>
    </location>
</feature>
<sequence length="366" mass="41113">MVTLTSGKELQGFYPKTSFLETKHTTIQPTKWLVKGLIPMGHIVLVSSKPGHGKSFLCENIAIDVASEDSDFMGLPTRHGKVVLIDEDTPKDNLITRLAAFERASGNPLHDIDYYSKEGLRFKDKSLQKLLDPLLDGAVLIILDTLTLLTSGFNVKEMADMAIVFDYLKKIARPDNCVLLLYHAPKDSNVSDLTVDFEDLILGSQGINANCDTQLFTYNPDFNRTRLKTLVLRPRGKKSALKYSGLIELRLEEEVVTIEDEDIPKKLRFHFVGEVNNSLTENHKTLLAEFGSNTSWYVNEIITNLKGLLGVNAIREGLNELELMGRLDLKKEGHGKHKYSLPRTPKKNSNLALKPKHKSVLPQTEF</sequence>
<protein>
    <submittedName>
        <fullName evidence="2">Uncharacterized protein</fullName>
    </submittedName>
</protein>
<evidence type="ECO:0000313" key="2">
    <source>
        <dbReference type="EMBL" id="KKL06742.1"/>
    </source>
</evidence>
<dbReference type="SUPFAM" id="SSF52540">
    <property type="entry name" value="P-loop containing nucleoside triphosphate hydrolases"/>
    <property type="match status" value="1"/>
</dbReference>
<dbReference type="EMBL" id="LAZR01043579">
    <property type="protein sequence ID" value="KKL06742.1"/>
    <property type="molecule type" value="Genomic_DNA"/>
</dbReference>
<comment type="caution">
    <text evidence="2">The sequence shown here is derived from an EMBL/GenBank/DDBJ whole genome shotgun (WGS) entry which is preliminary data.</text>
</comment>
<proteinExistence type="predicted"/>
<reference evidence="2" key="1">
    <citation type="journal article" date="2015" name="Nature">
        <title>Complex archaea that bridge the gap between prokaryotes and eukaryotes.</title>
        <authorList>
            <person name="Spang A."/>
            <person name="Saw J.H."/>
            <person name="Jorgensen S.L."/>
            <person name="Zaremba-Niedzwiedzka K."/>
            <person name="Martijn J."/>
            <person name="Lind A.E."/>
            <person name="van Eijk R."/>
            <person name="Schleper C."/>
            <person name="Guy L."/>
            <person name="Ettema T.J."/>
        </authorList>
    </citation>
    <scope>NUCLEOTIDE SEQUENCE</scope>
</reference>
<feature type="region of interest" description="Disordered" evidence="1">
    <location>
        <begin position="334"/>
        <end position="366"/>
    </location>
</feature>